<evidence type="ECO:0000256" key="10">
    <source>
        <dbReference type="ARBA" id="ARBA00022777"/>
    </source>
</evidence>
<feature type="domain" description="Polysaccharide chain length determinant N-terminal" evidence="18">
    <location>
        <begin position="5"/>
        <end position="95"/>
    </location>
</feature>
<keyword evidence="13 17" id="KW-0472">Membrane</keyword>
<dbReference type="PANTHER" id="PTHR32309">
    <property type="entry name" value="TYROSINE-PROTEIN KINASE"/>
    <property type="match status" value="1"/>
</dbReference>
<evidence type="ECO:0000256" key="1">
    <source>
        <dbReference type="ARBA" id="ARBA00004429"/>
    </source>
</evidence>
<evidence type="ECO:0000256" key="9">
    <source>
        <dbReference type="ARBA" id="ARBA00022741"/>
    </source>
</evidence>
<dbReference type="EC" id="2.7.10.2" evidence="4"/>
<dbReference type="Pfam" id="PF13807">
    <property type="entry name" value="GNVR"/>
    <property type="match status" value="1"/>
</dbReference>
<comment type="similarity">
    <text evidence="2">Belongs to the CpsD/CapB family.</text>
</comment>
<evidence type="ECO:0000256" key="6">
    <source>
        <dbReference type="ARBA" id="ARBA00022519"/>
    </source>
</evidence>
<evidence type="ECO:0000256" key="5">
    <source>
        <dbReference type="ARBA" id="ARBA00022475"/>
    </source>
</evidence>
<keyword evidence="10" id="KW-0418">Kinase</keyword>
<dbReference type="InterPro" id="IPR050445">
    <property type="entry name" value="Bact_polysacc_biosynth/exp"/>
</dbReference>
<comment type="caution">
    <text evidence="21">The sequence shown here is derived from an EMBL/GenBank/DDBJ whole genome shotgun (WGS) entry which is preliminary data.</text>
</comment>
<evidence type="ECO:0000259" key="20">
    <source>
        <dbReference type="Pfam" id="PF13807"/>
    </source>
</evidence>
<reference evidence="22" key="1">
    <citation type="journal article" date="2019" name="Int. J. Syst. Evol. Microbiol.">
        <title>The Global Catalogue of Microorganisms (GCM) 10K type strain sequencing project: providing services to taxonomists for standard genome sequencing and annotation.</title>
        <authorList>
            <consortium name="The Broad Institute Genomics Platform"/>
            <consortium name="The Broad Institute Genome Sequencing Center for Infectious Disease"/>
            <person name="Wu L."/>
            <person name="Ma J."/>
        </authorList>
    </citation>
    <scope>NUCLEOTIDE SEQUENCE [LARGE SCALE GENOMIC DNA]</scope>
    <source>
        <strain evidence="22">NBRC 112416</strain>
    </source>
</reference>
<keyword evidence="22" id="KW-1185">Reference proteome</keyword>
<feature type="domain" description="Tyrosine-protein kinase G-rich" evidence="20">
    <location>
        <begin position="365"/>
        <end position="438"/>
    </location>
</feature>
<dbReference type="InterPro" id="IPR032807">
    <property type="entry name" value="GNVR"/>
</dbReference>
<evidence type="ECO:0000313" key="21">
    <source>
        <dbReference type="EMBL" id="GLQ57938.1"/>
    </source>
</evidence>
<dbReference type="InterPro" id="IPR027417">
    <property type="entry name" value="P-loop_NTPase"/>
</dbReference>
<dbReference type="Proteomes" id="UP001156691">
    <property type="component" value="Unassembled WGS sequence"/>
</dbReference>
<accession>A0ABQ5WDY9</accession>
<keyword evidence="16" id="KW-0175">Coiled coil</keyword>
<dbReference type="CDD" id="cd05387">
    <property type="entry name" value="BY-kinase"/>
    <property type="match status" value="1"/>
</dbReference>
<comment type="similarity">
    <text evidence="3">Belongs to the etk/wzc family.</text>
</comment>
<keyword evidence="14" id="KW-0829">Tyrosine-protein kinase</keyword>
<comment type="catalytic activity">
    <reaction evidence="15">
        <text>L-tyrosyl-[protein] + ATP = O-phospho-L-tyrosyl-[protein] + ADP + H(+)</text>
        <dbReference type="Rhea" id="RHEA:10596"/>
        <dbReference type="Rhea" id="RHEA-COMP:10136"/>
        <dbReference type="Rhea" id="RHEA-COMP:20101"/>
        <dbReference type="ChEBI" id="CHEBI:15378"/>
        <dbReference type="ChEBI" id="CHEBI:30616"/>
        <dbReference type="ChEBI" id="CHEBI:46858"/>
        <dbReference type="ChEBI" id="CHEBI:61978"/>
        <dbReference type="ChEBI" id="CHEBI:456216"/>
        <dbReference type="EC" id="2.7.10.2"/>
    </reaction>
</comment>
<evidence type="ECO:0000256" key="16">
    <source>
        <dbReference type="SAM" id="Coils"/>
    </source>
</evidence>
<evidence type="ECO:0000256" key="11">
    <source>
        <dbReference type="ARBA" id="ARBA00022840"/>
    </source>
</evidence>
<evidence type="ECO:0000256" key="4">
    <source>
        <dbReference type="ARBA" id="ARBA00011903"/>
    </source>
</evidence>
<dbReference type="SUPFAM" id="SSF52540">
    <property type="entry name" value="P-loop containing nucleoside triphosphate hydrolases"/>
    <property type="match status" value="1"/>
</dbReference>
<keyword evidence="5" id="KW-1003">Cell membrane</keyword>
<dbReference type="InterPro" id="IPR025669">
    <property type="entry name" value="AAA_dom"/>
</dbReference>
<keyword evidence="7" id="KW-0808">Transferase</keyword>
<evidence type="ECO:0000256" key="2">
    <source>
        <dbReference type="ARBA" id="ARBA00007316"/>
    </source>
</evidence>
<dbReference type="RefSeq" id="WP_284343335.1">
    <property type="nucleotide sequence ID" value="NZ_BSNS01000026.1"/>
</dbReference>
<organism evidence="21 22">
    <name type="scientific">Devosia nitrariae</name>
    <dbReference type="NCBI Taxonomy" id="2071872"/>
    <lineage>
        <taxon>Bacteria</taxon>
        <taxon>Pseudomonadati</taxon>
        <taxon>Pseudomonadota</taxon>
        <taxon>Alphaproteobacteria</taxon>
        <taxon>Hyphomicrobiales</taxon>
        <taxon>Devosiaceae</taxon>
        <taxon>Devosia</taxon>
    </lineage>
</organism>
<evidence type="ECO:0000313" key="22">
    <source>
        <dbReference type="Proteomes" id="UP001156691"/>
    </source>
</evidence>
<dbReference type="InterPro" id="IPR005702">
    <property type="entry name" value="Wzc-like_C"/>
</dbReference>
<feature type="transmembrane region" description="Helical" evidence="17">
    <location>
        <begin position="21"/>
        <end position="44"/>
    </location>
</feature>
<keyword evidence="12 17" id="KW-1133">Transmembrane helix</keyword>
<gene>
    <name evidence="21" type="ORF">GCM10010862_51970</name>
</gene>
<feature type="domain" description="AAA" evidence="19">
    <location>
        <begin position="521"/>
        <end position="683"/>
    </location>
</feature>
<dbReference type="Gene3D" id="3.40.50.300">
    <property type="entry name" value="P-loop containing nucleotide triphosphate hydrolases"/>
    <property type="match status" value="1"/>
</dbReference>
<evidence type="ECO:0000256" key="15">
    <source>
        <dbReference type="ARBA" id="ARBA00051245"/>
    </source>
</evidence>
<evidence type="ECO:0000256" key="7">
    <source>
        <dbReference type="ARBA" id="ARBA00022679"/>
    </source>
</evidence>
<feature type="coiled-coil region" evidence="16">
    <location>
        <begin position="279"/>
        <end position="338"/>
    </location>
</feature>
<name>A0ABQ5WDY9_9HYPH</name>
<keyword evidence="11" id="KW-0067">ATP-binding</keyword>
<dbReference type="Pfam" id="PF13614">
    <property type="entry name" value="AAA_31"/>
    <property type="match status" value="1"/>
</dbReference>
<dbReference type="PANTHER" id="PTHR32309:SF13">
    <property type="entry name" value="FERRIC ENTEROBACTIN TRANSPORT PROTEIN FEPE"/>
    <property type="match status" value="1"/>
</dbReference>
<keyword evidence="6" id="KW-0997">Cell inner membrane</keyword>
<keyword evidence="8 17" id="KW-0812">Transmembrane</keyword>
<evidence type="ECO:0000256" key="3">
    <source>
        <dbReference type="ARBA" id="ARBA00008883"/>
    </source>
</evidence>
<proteinExistence type="inferred from homology"/>
<evidence type="ECO:0000259" key="18">
    <source>
        <dbReference type="Pfam" id="PF02706"/>
    </source>
</evidence>
<keyword evidence="9" id="KW-0547">Nucleotide-binding</keyword>
<evidence type="ECO:0000256" key="14">
    <source>
        <dbReference type="ARBA" id="ARBA00023137"/>
    </source>
</evidence>
<evidence type="ECO:0000256" key="8">
    <source>
        <dbReference type="ARBA" id="ARBA00022692"/>
    </source>
</evidence>
<evidence type="ECO:0000256" key="13">
    <source>
        <dbReference type="ARBA" id="ARBA00023136"/>
    </source>
</evidence>
<dbReference type="InterPro" id="IPR003856">
    <property type="entry name" value="LPS_length_determ_N"/>
</dbReference>
<dbReference type="EMBL" id="BSNS01000026">
    <property type="protein sequence ID" value="GLQ57938.1"/>
    <property type="molecule type" value="Genomic_DNA"/>
</dbReference>
<protein>
    <recommendedName>
        <fullName evidence="4">non-specific protein-tyrosine kinase</fullName>
        <ecNumber evidence="4">2.7.10.2</ecNumber>
    </recommendedName>
</protein>
<dbReference type="Pfam" id="PF02706">
    <property type="entry name" value="Wzz"/>
    <property type="match status" value="1"/>
</dbReference>
<evidence type="ECO:0000256" key="17">
    <source>
        <dbReference type="SAM" id="Phobius"/>
    </source>
</evidence>
<evidence type="ECO:0000259" key="19">
    <source>
        <dbReference type="Pfam" id="PF13614"/>
    </source>
</evidence>
<comment type="subcellular location">
    <subcellularLocation>
        <location evidence="1">Cell inner membrane</location>
        <topology evidence="1">Multi-pass membrane protein</topology>
    </subcellularLocation>
</comment>
<sequence>MHEQEFNLRSFLGTVRRQAGLILAVLVVVVGASSVAILSLTPIYRATTLVLVDPSEKNLLNPTNGSSSAASDNARVESEVSIAQAETIVEEVLDRLKLAEDPAYQPQPGLRERIATLLRIAPPEEYTTEERRIHAVGALQNAITVERQGLTYLITISANANTPEKAARIANTMADVYIRAQLQSKINGVLSGRNILEDRVTETRAGLVKAERAFNDFIISSARTIAEQSGRTDIDQLRVELEDVVAQREQAGEELTVLETALASQDWAQVVQNLDNGTLRELERQRQQIQQQLSDIVDGSEQAEALRAELVGVIDGLSAQANAQLEQLRAEVAANRALETDLQLQLRSSILTSDLPPEVLATMYELQQNAEIARTQYQQMLVRLRDIEAQAYLQLADSRVVSEATPPTSASFPNTRFLIGLAAIVGTIAGLIVAFVREQLIGGVTSTEQLGGVSGFHAITSIPLQRRLGRSEDGKPIRSIAELVAKQPYSTLAEAVRRVMISVDQALRRIRGNEPSGEAAIILVTSANAGEGKTTAAVTLARTYAISGRKTLLIDADLRRPSVHRELGLTANDNLANYLASNASGDTFRDLVHADTLSSAEFLLGSNLIGSAAGQVVSGERFGKLLSSAAHQYDIVIVDTPPVGAIVDALYLSQHVDVIVNVVRFGTTSQREVRATIRELLEAKQDTTEIVAVLNAEPQSRAEARRRFGGYYAQA</sequence>
<evidence type="ECO:0000256" key="12">
    <source>
        <dbReference type="ARBA" id="ARBA00022989"/>
    </source>
</evidence>